<feature type="transmembrane region" description="Helical" evidence="1">
    <location>
        <begin position="407"/>
        <end position="428"/>
    </location>
</feature>
<evidence type="ECO:0000313" key="2">
    <source>
        <dbReference type="EMBL" id="RRK30985.1"/>
    </source>
</evidence>
<feature type="transmembrane region" description="Helical" evidence="1">
    <location>
        <begin position="271"/>
        <end position="292"/>
    </location>
</feature>
<name>A0A426DE05_9FIRM</name>
<feature type="transmembrane region" description="Helical" evidence="1">
    <location>
        <begin position="117"/>
        <end position="138"/>
    </location>
</feature>
<dbReference type="PANTHER" id="PTHR11328:SF24">
    <property type="entry name" value="MAJOR FACILITATOR SUPERFAMILY (MFS) PROFILE DOMAIN-CONTAINING PROTEIN"/>
    <property type="match status" value="1"/>
</dbReference>
<dbReference type="InterPro" id="IPR001927">
    <property type="entry name" value="Na/Gal_symport"/>
</dbReference>
<dbReference type="Pfam" id="PF13347">
    <property type="entry name" value="MFS_2"/>
    <property type="match status" value="1"/>
</dbReference>
<dbReference type="GO" id="GO:0005886">
    <property type="term" value="C:plasma membrane"/>
    <property type="evidence" value="ECO:0007669"/>
    <property type="project" value="TreeGrafter"/>
</dbReference>
<organism evidence="2 3">
    <name type="scientific">Schaedlerella arabinosiphila</name>
    <dbReference type="NCBI Taxonomy" id="2044587"/>
    <lineage>
        <taxon>Bacteria</taxon>
        <taxon>Bacillati</taxon>
        <taxon>Bacillota</taxon>
        <taxon>Clostridia</taxon>
        <taxon>Lachnospirales</taxon>
        <taxon>Lachnospiraceae</taxon>
        <taxon>Schaedlerella</taxon>
    </lineage>
</organism>
<accession>A0A426DE05</accession>
<sequence>MENKKQDISQKVSGIEKISYVLANLGNIPIQALIGSYLLIFYTNVCGLNPAACATLFLVARILDGINDPLVGFCIDHVPNTKMGHFRPTLMVGTILCSANFALLWFGPMMATSGKLVIAYISYLLIGVLFPVMDISLNSMLPVMTADMKERNALSSIKGVAYTLGYVGFTMLAPIILGETSNADGYVKLIVIAIVIIMAFSILGAFGMKERVLPQSGKRYGLKDLIHIITRKPVGVTFLMNLCYMVGTNIVNAANVYFYSYVLGDLKMLSIVSMLPLIPSIAMMTMIGPLIARFGKKKLYCIGLVGFGIMPLLRLVNVTNIPILLAATFLGGCANGLITPIMYGIQADNTDYVELVTGQRTEGAIASLSSFVTKCGMGIGGAIPGYILAAVGFDQTLTTQPAGVNSAIVLCVIVIPSILYFIGAAVFAKCYPLTKEKLEEQNAVLEKQRAKG</sequence>
<keyword evidence="1" id="KW-0472">Membrane</keyword>
<dbReference type="RefSeq" id="WP_125126745.1">
    <property type="nucleotide sequence ID" value="NZ_RHJS01000002.1"/>
</dbReference>
<feature type="transmembrane region" description="Helical" evidence="1">
    <location>
        <begin position="323"/>
        <end position="343"/>
    </location>
</feature>
<dbReference type="InterPro" id="IPR036259">
    <property type="entry name" value="MFS_trans_sf"/>
</dbReference>
<dbReference type="GO" id="GO:0008643">
    <property type="term" value="P:carbohydrate transport"/>
    <property type="evidence" value="ECO:0007669"/>
    <property type="project" value="InterPro"/>
</dbReference>
<evidence type="ECO:0000313" key="3">
    <source>
        <dbReference type="Proteomes" id="UP000274920"/>
    </source>
</evidence>
<feature type="transmembrane region" description="Helical" evidence="1">
    <location>
        <begin position="189"/>
        <end position="208"/>
    </location>
</feature>
<feature type="transmembrane region" description="Helical" evidence="1">
    <location>
        <begin position="364"/>
        <end position="387"/>
    </location>
</feature>
<gene>
    <name evidence="2" type="ORF">EBB54_06085</name>
</gene>
<dbReference type="SUPFAM" id="SSF103473">
    <property type="entry name" value="MFS general substrate transporter"/>
    <property type="match status" value="1"/>
</dbReference>
<dbReference type="NCBIfam" id="TIGR00792">
    <property type="entry name" value="gph"/>
    <property type="match status" value="1"/>
</dbReference>
<feature type="transmembrane region" description="Helical" evidence="1">
    <location>
        <begin position="238"/>
        <end position="259"/>
    </location>
</feature>
<keyword evidence="1" id="KW-0812">Transmembrane</keyword>
<dbReference type="AlphaFoldDB" id="A0A426DE05"/>
<comment type="caution">
    <text evidence="2">The sequence shown here is derived from an EMBL/GenBank/DDBJ whole genome shotgun (WGS) entry which is preliminary data.</text>
</comment>
<dbReference type="GO" id="GO:0006814">
    <property type="term" value="P:sodium ion transport"/>
    <property type="evidence" value="ECO:0007669"/>
    <property type="project" value="InterPro"/>
</dbReference>
<dbReference type="EMBL" id="RHJS01000002">
    <property type="protein sequence ID" value="RRK30985.1"/>
    <property type="molecule type" value="Genomic_DNA"/>
</dbReference>
<feature type="transmembrane region" description="Helical" evidence="1">
    <location>
        <begin position="299"/>
        <end position="317"/>
    </location>
</feature>
<feature type="transmembrane region" description="Helical" evidence="1">
    <location>
        <begin position="159"/>
        <end position="177"/>
    </location>
</feature>
<evidence type="ECO:0000256" key="1">
    <source>
        <dbReference type="SAM" id="Phobius"/>
    </source>
</evidence>
<dbReference type="Proteomes" id="UP000274920">
    <property type="component" value="Unassembled WGS sequence"/>
</dbReference>
<protein>
    <submittedName>
        <fullName evidence="2">MFS transporter</fullName>
    </submittedName>
</protein>
<keyword evidence="3" id="KW-1185">Reference proteome</keyword>
<feature type="transmembrane region" description="Helical" evidence="1">
    <location>
        <begin position="90"/>
        <end position="111"/>
    </location>
</feature>
<reference evidence="2" key="1">
    <citation type="submission" date="2018-10" db="EMBL/GenBank/DDBJ databases">
        <title>Schaedlerella arabinophila gen. nov. sp. nov., isolated from the mouse intestinal tract and comparative analysis with the genome of the closely related altered Schaedler flora strain ASF502.</title>
        <authorList>
            <person name="Miyake S."/>
            <person name="Soh M."/>
            <person name="Seedorf H."/>
        </authorList>
    </citation>
    <scope>NUCLEOTIDE SEQUENCE [LARGE SCALE GENOMIC DNA]</scope>
    <source>
        <strain evidence="2">DSM 106076</strain>
    </source>
</reference>
<dbReference type="CDD" id="cd17332">
    <property type="entry name" value="MFS_MelB_like"/>
    <property type="match status" value="1"/>
</dbReference>
<dbReference type="PANTHER" id="PTHR11328">
    <property type="entry name" value="MAJOR FACILITATOR SUPERFAMILY DOMAIN-CONTAINING PROTEIN"/>
    <property type="match status" value="1"/>
</dbReference>
<keyword evidence="1" id="KW-1133">Transmembrane helix</keyword>
<dbReference type="InterPro" id="IPR039672">
    <property type="entry name" value="MFS_2"/>
</dbReference>
<dbReference type="GO" id="GO:0015293">
    <property type="term" value="F:symporter activity"/>
    <property type="evidence" value="ECO:0007669"/>
    <property type="project" value="InterPro"/>
</dbReference>
<dbReference type="Gene3D" id="1.20.1250.20">
    <property type="entry name" value="MFS general substrate transporter like domains"/>
    <property type="match status" value="2"/>
</dbReference>
<proteinExistence type="predicted"/>